<dbReference type="OrthoDB" id="5781878at2759"/>
<dbReference type="Pfam" id="PF19030">
    <property type="entry name" value="TSP1_ADAMTS"/>
    <property type="match status" value="3"/>
</dbReference>
<evidence type="ECO:0000313" key="4">
    <source>
        <dbReference type="EMBL" id="VDL92126.1"/>
    </source>
</evidence>
<gene>
    <name evidence="4" type="ORF">SSLN_LOCUS5741</name>
</gene>
<protein>
    <submittedName>
        <fullName evidence="6">Ig-like domain-containing protein</fullName>
    </submittedName>
</protein>
<dbReference type="InterPro" id="IPR000884">
    <property type="entry name" value="TSP1_rpt"/>
</dbReference>
<sequence>MQKRIFKCLETSRYNTTSIRPAAACGGDAGLKAVMSQLPTEEYEQACDWGNCETKSWWRVSNWSDCSQICGNGGFSSRDVECVVSGSAGEITIDGRYADDYCKLIKKPSTTSVCNRHNCPAEFQASAWNKCEQRDPCKPGFQTRQLSCRSLGVDGKYRDLPKAVCFQGNRPPPSMWRRCFLPEMSALCTQEQPEIEEVKMVVVQMKSVNNIRLQVGEEAYILPGTRVVIKCPVKHYPTANIVWKHFRHGEFLYKGRSQADIYVTKSGRLVIRSFTAGDKGEWQCFAGQKNAGIILHYNQPSSGYYEWERRNSMRNTDMLNEDPAVIMTKHVHVQWVEGPWSNCSVACGGPGIQTRAVHCEQVDSGFYRILDDIECRRRLLSKPKTTRVCLNLPKCPSWTFKDADYSVCSKPCGGTGYQYRQHRCVWIMSGEPAGSHCYAERLPAPESIRTCTTKPCKMSCVDLSPNCKEKVAWCGFTLMQFKCCQTCREYALQTNRIAV</sequence>
<dbReference type="SUPFAM" id="SSF48726">
    <property type="entry name" value="Immunoglobulin"/>
    <property type="match status" value="1"/>
</dbReference>
<evidence type="ECO:0000256" key="1">
    <source>
        <dbReference type="ARBA" id="ARBA00004613"/>
    </source>
</evidence>
<evidence type="ECO:0000313" key="6">
    <source>
        <dbReference type="WBParaSite" id="SSLN_0000592801-mRNA-1"/>
    </source>
</evidence>
<comment type="subcellular location">
    <subcellularLocation>
        <location evidence="1">Secreted</location>
    </subcellularLocation>
</comment>
<dbReference type="PROSITE" id="PS50092">
    <property type="entry name" value="TSP1"/>
    <property type="match status" value="2"/>
</dbReference>
<dbReference type="AlphaFoldDB" id="A0A183SNE3"/>
<dbReference type="InterPro" id="IPR003599">
    <property type="entry name" value="Ig_sub"/>
</dbReference>
<feature type="domain" description="Ig-like" evidence="3">
    <location>
        <begin position="193"/>
        <end position="286"/>
    </location>
</feature>
<dbReference type="InterPro" id="IPR036383">
    <property type="entry name" value="TSP1_rpt_sf"/>
</dbReference>
<dbReference type="InterPro" id="IPR036179">
    <property type="entry name" value="Ig-like_dom_sf"/>
</dbReference>
<reference evidence="6" key="1">
    <citation type="submission" date="2016-06" db="UniProtKB">
        <authorList>
            <consortium name="WormBaseParasite"/>
        </authorList>
    </citation>
    <scope>IDENTIFICATION</scope>
</reference>
<dbReference type="WBParaSite" id="SSLN_0000592801-mRNA-1">
    <property type="protein sequence ID" value="SSLN_0000592801-mRNA-1"/>
    <property type="gene ID" value="SSLN_0000592801"/>
</dbReference>
<dbReference type="STRING" id="70667.A0A183SNE3"/>
<dbReference type="Gene3D" id="2.20.100.10">
    <property type="entry name" value="Thrombospondin type-1 (TSP1) repeat"/>
    <property type="match status" value="3"/>
</dbReference>
<dbReference type="Gene3D" id="2.60.40.10">
    <property type="entry name" value="Immunoglobulins"/>
    <property type="match status" value="1"/>
</dbReference>
<evidence type="ECO:0000313" key="5">
    <source>
        <dbReference type="Proteomes" id="UP000275846"/>
    </source>
</evidence>
<dbReference type="InterPro" id="IPR007110">
    <property type="entry name" value="Ig-like_dom"/>
</dbReference>
<dbReference type="SUPFAM" id="SSF82895">
    <property type="entry name" value="TSP-1 type 1 repeat"/>
    <property type="match status" value="3"/>
</dbReference>
<organism evidence="6">
    <name type="scientific">Schistocephalus solidus</name>
    <name type="common">Tapeworm</name>
    <dbReference type="NCBI Taxonomy" id="70667"/>
    <lineage>
        <taxon>Eukaryota</taxon>
        <taxon>Metazoa</taxon>
        <taxon>Spiralia</taxon>
        <taxon>Lophotrochozoa</taxon>
        <taxon>Platyhelminthes</taxon>
        <taxon>Cestoda</taxon>
        <taxon>Eucestoda</taxon>
        <taxon>Diphyllobothriidea</taxon>
        <taxon>Diphyllobothriidae</taxon>
        <taxon>Schistocephalus</taxon>
    </lineage>
</organism>
<keyword evidence="5" id="KW-1185">Reference proteome</keyword>
<name>A0A183SNE3_SCHSO</name>
<dbReference type="InterPro" id="IPR013783">
    <property type="entry name" value="Ig-like_fold"/>
</dbReference>
<dbReference type="PROSITE" id="PS50835">
    <property type="entry name" value="IG_LIKE"/>
    <property type="match status" value="1"/>
</dbReference>
<dbReference type="Proteomes" id="UP000275846">
    <property type="component" value="Unassembled WGS sequence"/>
</dbReference>
<dbReference type="PANTHER" id="PTHR13723">
    <property type="entry name" value="ADAMTS A DISINTEGRIN AND METALLOPROTEASE WITH THROMBOSPONDIN MOTIFS PROTEASE"/>
    <property type="match status" value="1"/>
</dbReference>
<dbReference type="SMART" id="SM00409">
    <property type="entry name" value="IG"/>
    <property type="match status" value="1"/>
</dbReference>
<dbReference type="InterPro" id="IPR050439">
    <property type="entry name" value="ADAMTS_ADAMTS-like"/>
</dbReference>
<dbReference type="EMBL" id="UYSU01033384">
    <property type="protein sequence ID" value="VDL92126.1"/>
    <property type="molecule type" value="Genomic_DNA"/>
</dbReference>
<evidence type="ECO:0000256" key="2">
    <source>
        <dbReference type="ARBA" id="ARBA00022525"/>
    </source>
</evidence>
<keyword evidence="2" id="KW-0964">Secreted</keyword>
<dbReference type="SMART" id="SM00209">
    <property type="entry name" value="TSP1"/>
    <property type="match status" value="3"/>
</dbReference>
<dbReference type="SMART" id="SM00408">
    <property type="entry name" value="IGc2"/>
    <property type="match status" value="1"/>
</dbReference>
<dbReference type="GO" id="GO:0005576">
    <property type="term" value="C:extracellular region"/>
    <property type="evidence" value="ECO:0007669"/>
    <property type="project" value="UniProtKB-SubCell"/>
</dbReference>
<dbReference type="InterPro" id="IPR003598">
    <property type="entry name" value="Ig_sub2"/>
</dbReference>
<reference evidence="4 5" key="2">
    <citation type="submission" date="2018-11" db="EMBL/GenBank/DDBJ databases">
        <authorList>
            <consortium name="Pathogen Informatics"/>
        </authorList>
    </citation>
    <scope>NUCLEOTIDE SEQUENCE [LARGE SCALE GENOMIC DNA]</scope>
    <source>
        <strain evidence="4 5">NST_G2</strain>
    </source>
</reference>
<evidence type="ECO:0000259" key="3">
    <source>
        <dbReference type="PROSITE" id="PS50835"/>
    </source>
</evidence>
<accession>A0A183SNE3</accession>
<proteinExistence type="predicted"/>